<dbReference type="EMBL" id="AP019377">
    <property type="protein sequence ID" value="BBH93002.1"/>
    <property type="molecule type" value="Genomic_DNA"/>
</dbReference>
<feature type="transmembrane region" description="Helical" evidence="1">
    <location>
        <begin position="34"/>
        <end position="55"/>
    </location>
</feature>
<proteinExistence type="predicted"/>
<evidence type="ECO:0000256" key="1">
    <source>
        <dbReference type="SAM" id="Phobius"/>
    </source>
</evidence>
<gene>
    <name evidence="2" type="ORF">KTA_12010</name>
</gene>
<keyword evidence="1" id="KW-1133">Transmembrane helix</keyword>
<name>A0A455T1B2_9CHLR</name>
<accession>A0A455T1B2</accession>
<dbReference type="AlphaFoldDB" id="A0A455T1B2"/>
<sequence>MPVCHLHRREGGSMQKQPKPAAEEQQSSRLTNCLGFAFLIVFLAGFLGCCTISVLGRVGFWLNYATPHWHNNLLVVGMVDTTIDAGLGTLPIDVVYLQFSDGSSIYVSPRRVDEHRIIPGKTHVSYAQLQLDNPVLNTFFAWSDPYYDVATEVIILDPPPAGQ</sequence>
<evidence type="ECO:0000313" key="2">
    <source>
        <dbReference type="EMBL" id="BBH93002.1"/>
    </source>
</evidence>
<keyword evidence="1" id="KW-0812">Transmembrane</keyword>
<keyword evidence="1" id="KW-0472">Membrane</keyword>
<protein>
    <submittedName>
        <fullName evidence="2">Uncharacterized protein</fullName>
    </submittedName>
</protein>
<reference evidence="2" key="1">
    <citation type="submission" date="2018-12" db="EMBL/GenBank/DDBJ databases">
        <title>Novel natural products biosynthetic potential of the class Ktedonobacteria.</title>
        <authorList>
            <person name="Zheng Y."/>
            <person name="Saitou A."/>
            <person name="Wang C.M."/>
            <person name="Toyoda A."/>
            <person name="Minakuchi Y."/>
            <person name="Sekiguchi Y."/>
            <person name="Ueda K."/>
            <person name="Takano H."/>
            <person name="Sakai Y."/>
            <person name="Yokota A."/>
            <person name="Yabe S."/>
        </authorList>
    </citation>
    <scope>NUCLEOTIDE SEQUENCE</scope>
    <source>
        <strain evidence="2">A3-2</strain>
    </source>
</reference>
<organism evidence="2">
    <name type="scientific">Thermogemmatispora argillosa</name>
    <dbReference type="NCBI Taxonomy" id="2045280"/>
    <lineage>
        <taxon>Bacteria</taxon>
        <taxon>Bacillati</taxon>
        <taxon>Chloroflexota</taxon>
        <taxon>Ktedonobacteria</taxon>
        <taxon>Thermogemmatisporales</taxon>
        <taxon>Thermogemmatisporaceae</taxon>
        <taxon>Thermogemmatispora</taxon>
    </lineage>
</organism>